<dbReference type="AlphaFoldDB" id="A0A3N4JHL3"/>
<name>A0A3N4JHL3_9PEZI</name>
<keyword evidence="1" id="KW-0472">Membrane</keyword>
<feature type="transmembrane region" description="Helical" evidence="1">
    <location>
        <begin position="94"/>
        <end position="114"/>
    </location>
</feature>
<dbReference type="EMBL" id="ML120401">
    <property type="protein sequence ID" value="RPA97762.1"/>
    <property type="molecule type" value="Genomic_DNA"/>
</dbReference>
<reference evidence="2 3" key="1">
    <citation type="journal article" date="2018" name="Nat. Ecol. Evol.">
        <title>Pezizomycetes genomes reveal the molecular basis of ectomycorrhizal truffle lifestyle.</title>
        <authorList>
            <person name="Murat C."/>
            <person name="Payen T."/>
            <person name="Noel B."/>
            <person name="Kuo A."/>
            <person name="Morin E."/>
            <person name="Chen J."/>
            <person name="Kohler A."/>
            <person name="Krizsan K."/>
            <person name="Balestrini R."/>
            <person name="Da Silva C."/>
            <person name="Montanini B."/>
            <person name="Hainaut M."/>
            <person name="Levati E."/>
            <person name="Barry K.W."/>
            <person name="Belfiori B."/>
            <person name="Cichocki N."/>
            <person name="Clum A."/>
            <person name="Dockter R.B."/>
            <person name="Fauchery L."/>
            <person name="Guy J."/>
            <person name="Iotti M."/>
            <person name="Le Tacon F."/>
            <person name="Lindquist E.A."/>
            <person name="Lipzen A."/>
            <person name="Malagnac F."/>
            <person name="Mello A."/>
            <person name="Molinier V."/>
            <person name="Miyauchi S."/>
            <person name="Poulain J."/>
            <person name="Riccioni C."/>
            <person name="Rubini A."/>
            <person name="Sitrit Y."/>
            <person name="Splivallo R."/>
            <person name="Traeger S."/>
            <person name="Wang M."/>
            <person name="Zifcakova L."/>
            <person name="Wipf D."/>
            <person name="Zambonelli A."/>
            <person name="Paolocci F."/>
            <person name="Nowrousian M."/>
            <person name="Ottonello S."/>
            <person name="Baldrian P."/>
            <person name="Spatafora J.W."/>
            <person name="Henrissat B."/>
            <person name="Nagy L.G."/>
            <person name="Aury J.M."/>
            <person name="Wincker P."/>
            <person name="Grigoriev I.V."/>
            <person name="Bonfante P."/>
            <person name="Martin F.M."/>
        </authorList>
    </citation>
    <scope>NUCLEOTIDE SEQUENCE [LARGE SCALE GENOMIC DNA]</scope>
    <source>
        <strain evidence="2 3">120613-1</strain>
    </source>
</reference>
<gene>
    <name evidence="2" type="ORF">L873DRAFT_1844565</name>
</gene>
<keyword evidence="1" id="KW-0812">Transmembrane</keyword>
<keyword evidence="1" id="KW-1133">Transmembrane helix</keyword>
<evidence type="ECO:0000256" key="1">
    <source>
        <dbReference type="SAM" id="Phobius"/>
    </source>
</evidence>
<accession>A0A3N4JHL3</accession>
<keyword evidence="3" id="KW-1185">Reference proteome</keyword>
<evidence type="ECO:0000313" key="2">
    <source>
        <dbReference type="EMBL" id="RPA97762.1"/>
    </source>
</evidence>
<dbReference type="Proteomes" id="UP000276215">
    <property type="component" value="Unassembled WGS sequence"/>
</dbReference>
<evidence type="ECO:0000313" key="3">
    <source>
        <dbReference type="Proteomes" id="UP000276215"/>
    </source>
</evidence>
<organism evidence="2 3">
    <name type="scientific">Choiromyces venosus 120613-1</name>
    <dbReference type="NCBI Taxonomy" id="1336337"/>
    <lineage>
        <taxon>Eukaryota</taxon>
        <taxon>Fungi</taxon>
        <taxon>Dikarya</taxon>
        <taxon>Ascomycota</taxon>
        <taxon>Pezizomycotina</taxon>
        <taxon>Pezizomycetes</taxon>
        <taxon>Pezizales</taxon>
        <taxon>Tuberaceae</taxon>
        <taxon>Choiromyces</taxon>
    </lineage>
</organism>
<proteinExistence type="predicted"/>
<sequence length="141" mass="15843">MWIVQSIRIRRSVQPTPDDACIMMLGATLLMKIQQIVIPIDIIVDRIESEGMSLLKISFSNILPESRHDPTSLYMSFAVLNVALKRKGVWMSKLIQVMTGILFPLIVALFALLARISLDTRNDYATVSTDVLDETHLKGNT</sequence>
<protein>
    <submittedName>
        <fullName evidence="2">Uncharacterized protein</fullName>
    </submittedName>
</protein>